<dbReference type="SUPFAM" id="SSF51735">
    <property type="entry name" value="NAD(P)-binding Rossmann-fold domains"/>
    <property type="match status" value="1"/>
</dbReference>
<dbReference type="PIRSF" id="PIRSF000126">
    <property type="entry name" value="11-beta-HSD1"/>
    <property type="match status" value="1"/>
</dbReference>
<dbReference type="GO" id="GO:0004316">
    <property type="term" value="F:3-oxoacyl-[acyl-carrier-protein] reductase (NADPH) activity"/>
    <property type="evidence" value="ECO:0007669"/>
    <property type="project" value="UniProtKB-EC"/>
</dbReference>
<dbReference type="PRINTS" id="PR00080">
    <property type="entry name" value="SDRFAMILY"/>
</dbReference>
<sequence>MADTGDGTKGAALVTGASSGIGRELASLLARDGHPLVLVARRREELDRVAGELGGRHGVAVETIGADLSESEAVGRVVDELERRGIAVETLVNNAGFGAYGPFAEGDTERELAMVRLNVEAVTHLTRRLLPGMIERRRGRVLNVASTAAFQPGPLMAVYFATKAYVLSFSEALAEEVRGTGVTVTALCPGPTATEFGDRAGLETSKLFQRGVVMEASTVAAIGYAGMRAGKTLVIPGAHNWLLAESVRFAPRAAVTRLVKRMQERVDAS</sequence>
<evidence type="ECO:0000256" key="1">
    <source>
        <dbReference type="ARBA" id="ARBA00006484"/>
    </source>
</evidence>
<dbReference type="InterPro" id="IPR002347">
    <property type="entry name" value="SDR_fam"/>
</dbReference>
<dbReference type="PANTHER" id="PTHR43899:SF13">
    <property type="entry name" value="RH59310P"/>
    <property type="match status" value="1"/>
</dbReference>
<evidence type="ECO:0000256" key="2">
    <source>
        <dbReference type="ARBA" id="ARBA00023002"/>
    </source>
</evidence>
<dbReference type="PANTHER" id="PTHR43899">
    <property type="entry name" value="RH59310P"/>
    <property type="match status" value="1"/>
</dbReference>
<keyword evidence="2 4" id="KW-0560">Oxidoreductase</keyword>
<reference evidence="4" key="1">
    <citation type="submission" date="2020-02" db="EMBL/GenBank/DDBJ databases">
        <authorList>
            <person name="Meier V. D."/>
        </authorList>
    </citation>
    <scope>NUCLEOTIDE SEQUENCE</scope>
    <source>
        <strain evidence="4">AVDCRST_MAG19</strain>
    </source>
</reference>
<protein>
    <submittedName>
        <fullName evidence="4">3-oxoacyl-[acyl-carrier protein] reductase</fullName>
        <ecNumber evidence="4">1.1.1.100</ecNumber>
    </submittedName>
</protein>
<gene>
    <name evidence="4" type="ORF">AVDCRST_MAG19-3079</name>
</gene>
<dbReference type="EMBL" id="CADCWL010000159">
    <property type="protein sequence ID" value="CAA9573684.1"/>
    <property type="molecule type" value="Genomic_DNA"/>
</dbReference>
<dbReference type="InterPro" id="IPR051019">
    <property type="entry name" value="VLCFA-Steroid_DH"/>
</dbReference>
<evidence type="ECO:0000313" key="4">
    <source>
        <dbReference type="EMBL" id="CAA9573684.1"/>
    </source>
</evidence>
<evidence type="ECO:0000256" key="3">
    <source>
        <dbReference type="RuleBase" id="RU000363"/>
    </source>
</evidence>
<dbReference type="AlphaFoldDB" id="A0A6J4VAW1"/>
<comment type="similarity">
    <text evidence="1 3">Belongs to the short-chain dehydrogenases/reductases (SDR) family.</text>
</comment>
<dbReference type="Pfam" id="PF00106">
    <property type="entry name" value="adh_short"/>
    <property type="match status" value="1"/>
</dbReference>
<dbReference type="EC" id="1.1.1.100" evidence="4"/>
<organism evidence="4">
    <name type="scientific">uncultured Thermomicrobiales bacterium</name>
    <dbReference type="NCBI Taxonomy" id="1645740"/>
    <lineage>
        <taxon>Bacteria</taxon>
        <taxon>Pseudomonadati</taxon>
        <taxon>Thermomicrobiota</taxon>
        <taxon>Thermomicrobia</taxon>
        <taxon>Thermomicrobiales</taxon>
        <taxon>environmental samples</taxon>
    </lineage>
</organism>
<dbReference type="InterPro" id="IPR036291">
    <property type="entry name" value="NAD(P)-bd_dom_sf"/>
</dbReference>
<dbReference type="Gene3D" id="3.40.50.720">
    <property type="entry name" value="NAD(P)-binding Rossmann-like Domain"/>
    <property type="match status" value="1"/>
</dbReference>
<name>A0A6J4VAW1_9BACT</name>
<accession>A0A6J4VAW1</accession>
<dbReference type="PRINTS" id="PR00081">
    <property type="entry name" value="GDHRDH"/>
</dbReference>
<proteinExistence type="inferred from homology"/>